<feature type="region of interest" description="Disordered" evidence="8">
    <location>
        <begin position="28"/>
        <end position="59"/>
    </location>
</feature>
<comment type="cofactor">
    <cofactor evidence="1 7">
        <name>Mg(2+)</name>
        <dbReference type="ChEBI" id="CHEBI:18420"/>
    </cofactor>
</comment>
<name>A0ABW7ALF3_9ACTN</name>
<reference evidence="9 10" key="1">
    <citation type="submission" date="2024-10" db="EMBL/GenBank/DDBJ databases">
        <authorList>
            <person name="Topkara A.R."/>
            <person name="Saygin H."/>
        </authorList>
    </citation>
    <scope>NUCLEOTIDE SEQUENCE [LARGE SCALE GENOMIC DNA]</scope>
    <source>
        <strain evidence="9 10">M3C6</strain>
    </source>
</reference>
<dbReference type="RefSeq" id="WP_393172453.1">
    <property type="nucleotide sequence ID" value="NZ_JBICRM010000026.1"/>
</dbReference>
<comment type="catalytic activity">
    <reaction evidence="5">
        <text>(E)-2-methylgeranyl diphosphate + H2O = 2-methylisoborneol + diphosphate</text>
        <dbReference type="Rhea" id="RHEA:32571"/>
        <dbReference type="ChEBI" id="CHEBI:15377"/>
        <dbReference type="ChEBI" id="CHEBI:33019"/>
        <dbReference type="ChEBI" id="CHEBI:61984"/>
        <dbReference type="ChEBI" id="CHEBI:61987"/>
        <dbReference type="EC" id="4.2.3.118"/>
    </reaction>
</comment>
<dbReference type="InterPro" id="IPR034686">
    <property type="entry name" value="Terpene_cyclase-like_2"/>
</dbReference>
<keyword evidence="3 7" id="KW-0460">Magnesium</keyword>
<proteinExistence type="inferred from homology"/>
<dbReference type="EC" id="4.2.3.-" evidence="7"/>
<evidence type="ECO:0000256" key="1">
    <source>
        <dbReference type="ARBA" id="ARBA00001946"/>
    </source>
</evidence>
<evidence type="ECO:0000256" key="5">
    <source>
        <dbReference type="ARBA" id="ARBA00035573"/>
    </source>
</evidence>
<keyword evidence="10" id="KW-1185">Reference proteome</keyword>
<comment type="caution">
    <text evidence="9">The sequence shown here is derived from an EMBL/GenBank/DDBJ whole genome shotgun (WGS) entry which is preliminary data.</text>
</comment>
<accession>A0ABW7ALF3</accession>
<evidence type="ECO:0000313" key="9">
    <source>
        <dbReference type="EMBL" id="MFG1708216.1"/>
    </source>
</evidence>
<organism evidence="9 10">
    <name type="scientific">Nonomuraea marmarensis</name>
    <dbReference type="NCBI Taxonomy" id="3351344"/>
    <lineage>
        <taxon>Bacteria</taxon>
        <taxon>Bacillati</taxon>
        <taxon>Actinomycetota</taxon>
        <taxon>Actinomycetes</taxon>
        <taxon>Streptosporangiales</taxon>
        <taxon>Streptosporangiaceae</taxon>
        <taxon>Nonomuraea</taxon>
    </lineage>
</organism>
<dbReference type="InterPro" id="IPR047945">
    <property type="entry name" value="MIB_synthase"/>
</dbReference>
<comment type="similarity">
    <text evidence="6">Belongs to the terpene synthase family. 2-methylisoborneol synthase subfamily.</text>
</comment>
<dbReference type="SUPFAM" id="SSF48576">
    <property type="entry name" value="Terpenoid synthases"/>
    <property type="match status" value="1"/>
</dbReference>
<dbReference type="NCBIfam" id="NF041167">
    <property type="entry name" value="f2_encap_cargo2"/>
    <property type="match status" value="1"/>
</dbReference>
<evidence type="ECO:0000256" key="6">
    <source>
        <dbReference type="ARBA" id="ARBA00035653"/>
    </source>
</evidence>
<gene>
    <name evidence="9" type="ORF">ACFLIM_33915</name>
</gene>
<protein>
    <recommendedName>
        <fullName evidence="7">Terpene synthase</fullName>
        <ecNumber evidence="7">4.2.3.-</ecNumber>
    </recommendedName>
</protein>
<dbReference type="InterPro" id="IPR008949">
    <property type="entry name" value="Isoprenoid_synthase_dom_sf"/>
</dbReference>
<dbReference type="Gene3D" id="1.10.600.10">
    <property type="entry name" value="Farnesyl Diphosphate Synthase"/>
    <property type="match status" value="1"/>
</dbReference>
<dbReference type="PANTHER" id="PTHR35201">
    <property type="entry name" value="TERPENE SYNTHASE"/>
    <property type="match status" value="1"/>
</dbReference>
<evidence type="ECO:0000256" key="7">
    <source>
        <dbReference type="RuleBase" id="RU366034"/>
    </source>
</evidence>
<dbReference type="Pfam" id="PF19086">
    <property type="entry name" value="Terpene_syn_C_2"/>
    <property type="match status" value="1"/>
</dbReference>
<dbReference type="Proteomes" id="UP001603978">
    <property type="component" value="Unassembled WGS sequence"/>
</dbReference>
<dbReference type="SFLD" id="SFLDG01020">
    <property type="entry name" value="Terpene_Cyclase_Like_2"/>
    <property type="match status" value="1"/>
</dbReference>
<evidence type="ECO:0000256" key="3">
    <source>
        <dbReference type="ARBA" id="ARBA00022842"/>
    </source>
</evidence>
<keyword evidence="2 7" id="KW-0479">Metal-binding</keyword>
<evidence type="ECO:0000256" key="2">
    <source>
        <dbReference type="ARBA" id="ARBA00022723"/>
    </source>
</evidence>
<evidence type="ECO:0000256" key="4">
    <source>
        <dbReference type="ARBA" id="ARBA00023239"/>
    </source>
</evidence>
<keyword evidence="4 7" id="KW-0456">Lyase</keyword>
<sequence>MPHDTVPLPAGPTGLGACTLSLRAAFQPYRPRPDEGDGHEPDRGWSVSIPTPSGGERRHSLAPLAYREREWGDGSYPPLYCPETVRVDDDLGDEVDRRLVAWAQRVGIHEGRMEEFADTGFGRLAMLTHPDRDDPDSLLVAAQMNTAWWAADDYYADETELGATPTELPPRLALVTSAMDPPPDAGDYTRTLEEWIRADPVLVSLRSATSHVTRHATPAQVMRICNITSQMYVSWTAYAAWRYLETPPPVWRYLAARQHDSFYTSMTLIDVVGGYELPASLFFDRRFHTALMQAGTASVIVNDLHSVEREAADELPDSNLILLIAAEENCSTREATERAVALHNDFVEGFENSRRELAAIPSPELKRFLRGAQGWMAGCLEWHGTTSRYQS</sequence>
<dbReference type="SFLD" id="SFLDS00005">
    <property type="entry name" value="Isoprenoid_Synthase_Type_I"/>
    <property type="match status" value="1"/>
</dbReference>
<dbReference type="PANTHER" id="PTHR35201:SF4">
    <property type="entry name" value="BETA-PINACENE SYNTHASE-RELATED"/>
    <property type="match status" value="1"/>
</dbReference>
<dbReference type="EMBL" id="JBICRM010000026">
    <property type="protein sequence ID" value="MFG1708216.1"/>
    <property type="molecule type" value="Genomic_DNA"/>
</dbReference>
<evidence type="ECO:0000256" key="8">
    <source>
        <dbReference type="SAM" id="MobiDB-lite"/>
    </source>
</evidence>
<evidence type="ECO:0000313" key="10">
    <source>
        <dbReference type="Proteomes" id="UP001603978"/>
    </source>
</evidence>
<feature type="compositionally biased region" description="Basic and acidic residues" evidence="8">
    <location>
        <begin position="31"/>
        <end position="43"/>
    </location>
</feature>